<reference evidence="1" key="1">
    <citation type="submission" date="2021-02" db="EMBL/GenBank/DDBJ databases">
        <authorList>
            <person name="Nowell W R."/>
        </authorList>
    </citation>
    <scope>NUCLEOTIDE SEQUENCE</scope>
    <source>
        <strain evidence="1">Ploen Becks lab</strain>
    </source>
</reference>
<evidence type="ECO:0000313" key="2">
    <source>
        <dbReference type="Proteomes" id="UP000663879"/>
    </source>
</evidence>
<dbReference type="Gene3D" id="2.20.25.240">
    <property type="match status" value="1"/>
</dbReference>
<accession>A0A814S5I0</accession>
<keyword evidence="2" id="KW-1185">Reference proteome</keyword>
<gene>
    <name evidence="1" type="ORF">OXX778_LOCUS22886</name>
</gene>
<sequence length="189" mass="21944">MCKKITVIKKGQKNQYKSCKPLCAELSQLTLNFGRVTLSHKKNTVKGYYYRISTTNCRVVNWRCIEAGCNIRCKTYVDNVGEEFPIDESLTHFHASDPTRLALLEKRRLLKEKAHVSDEPARKIMSQYVDQLKSWEEIVNSPSDNADRQAINREKSKSLPKYPPVPECLKEINIPSELRLCFIPTWTYF</sequence>
<organism evidence="1 2">
    <name type="scientific">Brachionus calyciflorus</name>
    <dbReference type="NCBI Taxonomy" id="104777"/>
    <lineage>
        <taxon>Eukaryota</taxon>
        <taxon>Metazoa</taxon>
        <taxon>Spiralia</taxon>
        <taxon>Gnathifera</taxon>
        <taxon>Rotifera</taxon>
        <taxon>Eurotatoria</taxon>
        <taxon>Monogononta</taxon>
        <taxon>Pseudotrocha</taxon>
        <taxon>Ploima</taxon>
        <taxon>Brachionidae</taxon>
        <taxon>Brachionus</taxon>
    </lineage>
</organism>
<proteinExistence type="predicted"/>
<dbReference type="AlphaFoldDB" id="A0A814S5I0"/>
<evidence type="ECO:0000313" key="1">
    <source>
        <dbReference type="EMBL" id="CAF1140654.1"/>
    </source>
</evidence>
<name>A0A814S5I0_9BILA</name>
<dbReference type="Proteomes" id="UP000663879">
    <property type="component" value="Unassembled WGS sequence"/>
</dbReference>
<dbReference type="EMBL" id="CAJNOC010010508">
    <property type="protein sequence ID" value="CAF1140654.1"/>
    <property type="molecule type" value="Genomic_DNA"/>
</dbReference>
<evidence type="ECO:0008006" key="3">
    <source>
        <dbReference type="Google" id="ProtNLM"/>
    </source>
</evidence>
<comment type="caution">
    <text evidence="1">The sequence shown here is derived from an EMBL/GenBank/DDBJ whole genome shotgun (WGS) entry which is preliminary data.</text>
</comment>
<protein>
    <recommendedName>
        <fullName evidence="3">FLYWCH-type domain-containing protein</fullName>
    </recommendedName>
</protein>